<evidence type="ECO:0000256" key="1">
    <source>
        <dbReference type="ARBA" id="ARBA00023242"/>
    </source>
</evidence>
<gene>
    <name evidence="3" type="ORF">F5X68DRAFT_273650</name>
</gene>
<feature type="region of interest" description="Disordered" evidence="2">
    <location>
        <begin position="188"/>
        <end position="236"/>
    </location>
</feature>
<evidence type="ECO:0008006" key="5">
    <source>
        <dbReference type="Google" id="ProtNLM"/>
    </source>
</evidence>
<proteinExistence type="predicted"/>
<feature type="region of interest" description="Disordered" evidence="2">
    <location>
        <begin position="126"/>
        <end position="176"/>
    </location>
</feature>
<dbReference type="InterPro" id="IPR001138">
    <property type="entry name" value="Zn2Cys6_DnaBD"/>
</dbReference>
<comment type="caution">
    <text evidence="3">The sequence shown here is derived from an EMBL/GenBank/DDBJ whole genome shotgun (WGS) entry which is preliminary data.</text>
</comment>
<dbReference type="AlphaFoldDB" id="A0A9P9AE25"/>
<feature type="region of interest" description="Disordered" evidence="2">
    <location>
        <begin position="298"/>
        <end position="383"/>
    </location>
</feature>
<dbReference type="PANTHER" id="PTHR35392">
    <property type="entry name" value="ZN(II)2CYS6 TRANSCRIPTION FACTOR (EUROFUNG)-RELATED-RELATED"/>
    <property type="match status" value="1"/>
</dbReference>
<dbReference type="CDD" id="cd00067">
    <property type="entry name" value="GAL4"/>
    <property type="match status" value="1"/>
</dbReference>
<dbReference type="GO" id="GO:0000981">
    <property type="term" value="F:DNA-binding transcription factor activity, RNA polymerase II-specific"/>
    <property type="evidence" value="ECO:0007669"/>
    <property type="project" value="InterPro"/>
</dbReference>
<name>A0A9P9AE25_9PEZI</name>
<protein>
    <recommendedName>
        <fullName evidence="5">Zn(2)-C6 fungal-type domain-containing protein</fullName>
    </recommendedName>
</protein>
<evidence type="ECO:0000313" key="4">
    <source>
        <dbReference type="Proteomes" id="UP000770015"/>
    </source>
</evidence>
<dbReference type="GO" id="GO:0008270">
    <property type="term" value="F:zinc ion binding"/>
    <property type="evidence" value="ECO:0007669"/>
    <property type="project" value="InterPro"/>
</dbReference>
<dbReference type="OrthoDB" id="5417895at2759"/>
<sequence>MGRKPNPIIGEYFTRGPKLTDSSNRYPHTCKLCGENFPKGRGEVLHKHITEKCPAISPEERINVVVGFAGLHTGDSPQRALNLTAAAARLHDGLAGVPSGPDAPETWSALRTLAEASRQVGAHDLGPQAATHDLTGPQIGPHDPSHDLSPQADIDSNVDPGLEEHHPPLPPSVSHTEPHFELQEQFTLDHPPPSYEMNPQEPPKPDGLVHNNDQPAPDPKPMDADPNMPYPDDNADPMSYLAGTTEERLEHLQAVTRPPPAPIDSTGLAVAAAAAAVAADHARLDHAIIEASLADLSEQAASSQADEQMPDAGTDGSPDHSQPHSQHHSAAPTPPALSAPTPPPSQPWGEMSYVASNPMLPALGRQQPLSSPIRGGTRMTIGNGLRSEHKRKAYNPVRRKEVQAARKKGACIRCRILRKTCGLNDPCDQCRKIQGPRHWTYPCIRTHLSQALTLYSAGLIVVLAQNRVNQARSTFQLLQNGTKLRVSLWNDSIPMSLASLVTPRQTPAPADAASPDGENKPEASQPVESFRVVMIDQDTEDLPARMESYLAEMLPLLIDREPSQFIRVVLDFAQKAENKTGDLLKRAIDLWGLVEILDRERSWCIFEERQGELVPRGPEDVAATEQDIYNLMTWQLSAAAERKANAVSHKLVSELQRCLENGKTSIHFDVYLAILILLHCLEKTTWTIKVWEMEDFRQRWPLERPPSAFTAQGHEIAELLKMLLTLRKAHPKTYRGPDGRLAVADPRDPVTAEFFNALNLHYDDVVDRLEHCAFSPESSRSLEFYFSGLVLLPHRDQDTASQDANAAKHDADANAFVHQTHLPQDQLA</sequence>
<reference evidence="3" key="1">
    <citation type="journal article" date="2021" name="Nat. Commun.">
        <title>Genetic determinants of endophytism in the Arabidopsis root mycobiome.</title>
        <authorList>
            <person name="Mesny F."/>
            <person name="Miyauchi S."/>
            <person name="Thiergart T."/>
            <person name="Pickel B."/>
            <person name="Atanasova L."/>
            <person name="Karlsson M."/>
            <person name="Huettel B."/>
            <person name="Barry K.W."/>
            <person name="Haridas S."/>
            <person name="Chen C."/>
            <person name="Bauer D."/>
            <person name="Andreopoulos W."/>
            <person name="Pangilinan J."/>
            <person name="LaButti K."/>
            <person name="Riley R."/>
            <person name="Lipzen A."/>
            <person name="Clum A."/>
            <person name="Drula E."/>
            <person name="Henrissat B."/>
            <person name="Kohler A."/>
            <person name="Grigoriev I.V."/>
            <person name="Martin F.M."/>
            <person name="Hacquard S."/>
        </authorList>
    </citation>
    <scope>NUCLEOTIDE SEQUENCE</scope>
    <source>
        <strain evidence="3">MPI-SDFR-AT-0117</strain>
    </source>
</reference>
<keyword evidence="1" id="KW-0539">Nucleus</keyword>
<dbReference type="Proteomes" id="UP000770015">
    <property type="component" value="Unassembled WGS sequence"/>
</dbReference>
<feature type="compositionally biased region" description="Pro residues" evidence="2">
    <location>
        <begin position="332"/>
        <end position="346"/>
    </location>
</feature>
<evidence type="ECO:0000256" key="2">
    <source>
        <dbReference type="SAM" id="MobiDB-lite"/>
    </source>
</evidence>
<organism evidence="3 4">
    <name type="scientific">Plectosphaerella plurivora</name>
    <dbReference type="NCBI Taxonomy" id="936078"/>
    <lineage>
        <taxon>Eukaryota</taxon>
        <taxon>Fungi</taxon>
        <taxon>Dikarya</taxon>
        <taxon>Ascomycota</taxon>
        <taxon>Pezizomycotina</taxon>
        <taxon>Sordariomycetes</taxon>
        <taxon>Hypocreomycetidae</taxon>
        <taxon>Glomerellales</taxon>
        <taxon>Plectosphaerellaceae</taxon>
        <taxon>Plectosphaerella</taxon>
    </lineage>
</organism>
<keyword evidence="4" id="KW-1185">Reference proteome</keyword>
<dbReference type="EMBL" id="JAGSXJ010000004">
    <property type="protein sequence ID" value="KAH6692370.1"/>
    <property type="molecule type" value="Genomic_DNA"/>
</dbReference>
<accession>A0A9P9AE25</accession>
<dbReference type="InterPro" id="IPR052973">
    <property type="entry name" value="Fungal_sec-metab_reg_TF"/>
</dbReference>
<feature type="region of interest" description="Disordered" evidence="2">
    <location>
        <begin position="503"/>
        <end position="527"/>
    </location>
</feature>
<dbReference type="PANTHER" id="PTHR35392:SF2">
    <property type="entry name" value="ZN(II)2CYS6 TRANSCRIPTION FACTOR (EUROFUNG)"/>
    <property type="match status" value="1"/>
</dbReference>
<evidence type="ECO:0000313" key="3">
    <source>
        <dbReference type="EMBL" id="KAH6692370.1"/>
    </source>
</evidence>